<feature type="region of interest" description="Disordered" evidence="3">
    <location>
        <begin position="81"/>
        <end position="103"/>
    </location>
</feature>
<dbReference type="OrthoDB" id="8181368at2"/>
<protein>
    <submittedName>
        <fullName evidence="4">Deoxyribonuclease-2</fullName>
    </submittedName>
</protein>
<accession>A0A4R6TB71</accession>
<evidence type="ECO:0000256" key="1">
    <source>
        <dbReference type="ARBA" id="ARBA00007527"/>
    </source>
</evidence>
<gene>
    <name evidence="4" type="ORF">DFQ04_1304</name>
</gene>
<name>A0A4R6TB71_9BACT</name>
<keyword evidence="5" id="KW-1185">Reference proteome</keyword>
<dbReference type="AlphaFoldDB" id="A0A4R6TB71"/>
<keyword evidence="2" id="KW-0378">Hydrolase</keyword>
<dbReference type="PANTHER" id="PTHR10858">
    <property type="entry name" value="DEOXYRIBONUCLEASE II"/>
    <property type="match status" value="1"/>
</dbReference>
<evidence type="ECO:0000256" key="3">
    <source>
        <dbReference type="SAM" id="MobiDB-lite"/>
    </source>
</evidence>
<evidence type="ECO:0000313" key="5">
    <source>
        <dbReference type="Proteomes" id="UP000294535"/>
    </source>
</evidence>
<dbReference type="InterPro" id="IPR004947">
    <property type="entry name" value="DNase_II"/>
</dbReference>
<dbReference type="EMBL" id="SNYF01000005">
    <property type="protein sequence ID" value="TDQ19483.1"/>
    <property type="molecule type" value="Genomic_DNA"/>
</dbReference>
<reference evidence="4 5" key="1">
    <citation type="submission" date="2019-03" db="EMBL/GenBank/DDBJ databases">
        <title>Genomic Encyclopedia of Type Strains, Phase III (KMG-III): the genomes of soil and plant-associated and newly described type strains.</title>
        <authorList>
            <person name="Whitman W."/>
        </authorList>
    </citation>
    <scope>NUCLEOTIDE SEQUENCE [LARGE SCALE GENOMIC DNA]</scope>
    <source>
        <strain evidence="4 5">CECT 8446</strain>
    </source>
</reference>
<evidence type="ECO:0000313" key="4">
    <source>
        <dbReference type="EMBL" id="TDQ19483.1"/>
    </source>
</evidence>
<dbReference type="RefSeq" id="WP_133553837.1">
    <property type="nucleotide sequence ID" value="NZ_SNYF01000005.1"/>
</dbReference>
<dbReference type="CDD" id="cd09120">
    <property type="entry name" value="PLDc_DNaseII_1"/>
    <property type="match status" value="1"/>
</dbReference>
<organism evidence="4 5">
    <name type="scientific">Algoriphagus boseongensis</name>
    <dbReference type="NCBI Taxonomy" id="1442587"/>
    <lineage>
        <taxon>Bacteria</taxon>
        <taxon>Pseudomonadati</taxon>
        <taxon>Bacteroidota</taxon>
        <taxon>Cytophagia</taxon>
        <taxon>Cytophagales</taxon>
        <taxon>Cyclobacteriaceae</taxon>
        <taxon>Algoriphagus</taxon>
    </lineage>
</organism>
<dbReference type="Proteomes" id="UP000294535">
    <property type="component" value="Unassembled WGS sequence"/>
</dbReference>
<dbReference type="Pfam" id="PF03265">
    <property type="entry name" value="DNase_II"/>
    <property type="match status" value="1"/>
</dbReference>
<proteinExistence type="inferred from homology"/>
<dbReference type="GO" id="GO:0004531">
    <property type="term" value="F:deoxyribonuclease II activity"/>
    <property type="evidence" value="ECO:0007669"/>
    <property type="project" value="InterPro"/>
</dbReference>
<evidence type="ECO:0000256" key="2">
    <source>
        <dbReference type="ARBA" id="ARBA00022801"/>
    </source>
</evidence>
<comment type="similarity">
    <text evidence="1">Belongs to the DNase II family.</text>
</comment>
<sequence length="354" mass="40024">MLSPLSNQEGNPVDWWFIYKLPMKVGPKKDSSGFEFLYLDSSGKEIEFSKIGLDHPESALGLTLEKIFSDEKEIGYVAWNDEIPPTPKNPDPKNLNSKGHSKGVLAFSPNTNSGLYLLHSTPRFPEIGKSVLPENERKFGQTYICISLEFDEISKLADVIQTHIQGQVYASNLLGIDKNHPLVNLVENSNNLEEPTPSVLDLKSKKEVQFKHISKSKKWSEPDKVDSNGKDYWKDLVGPTLDCDLDVETWRRGMVFGDQDEKDSKTTEDIVDIDLSKAGFPGFSWTFDQDHSKWGFSCDNKSFWVVIADINRQVSQDKRGGGGLAFQNSTLKNFFEAITQVEKKFEKDIHKDNP</sequence>
<dbReference type="PANTHER" id="PTHR10858:SF23">
    <property type="entry name" value="DEOXYRIBONUCLEASE II"/>
    <property type="match status" value="1"/>
</dbReference>
<comment type="caution">
    <text evidence="4">The sequence shown here is derived from an EMBL/GenBank/DDBJ whole genome shotgun (WGS) entry which is preliminary data.</text>
</comment>